<sequence>MELVDTVYLVAFLNPEDPRHEEAAELLSGLGTGRRVSQAALIELDLLMKSRGFSPEERESVWLVLAQVIPGGAVEPLVPRDFAVAVELHESRGLDYFDALVAAQCLVRGAKPITTDAAILKILEKASKEHLERG</sequence>
<comment type="caution">
    <text evidence="2">The sequence shown here is derived from an EMBL/GenBank/DDBJ whole genome shotgun (WGS) entry which is preliminary data.</text>
</comment>
<dbReference type="InterPro" id="IPR002716">
    <property type="entry name" value="PIN_dom"/>
</dbReference>
<name>A0A7J3X8E1_THEPE</name>
<dbReference type="AlphaFoldDB" id="A0A7J3X8E1"/>
<feature type="domain" description="PIN" evidence="1">
    <location>
        <begin position="3"/>
        <end position="120"/>
    </location>
</feature>
<organism evidence="2">
    <name type="scientific">Thermofilum pendens</name>
    <dbReference type="NCBI Taxonomy" id="2269"/>
    <lineage>
        <taxon>Archaea</taxon>
        <taxon>Thermoproteota</taxon>
        <taxon>Thermoprotei</taxon>
        <taxon>Thermofilales</taxon>
        <taxon>Thermofilaceae</taxon>
        <taxon>Thermofilum</taxon>
    </lineage>
</organism>
<dbReference type="SUPFAM" id="SSF88723">
    <property type="entry name" value="PIN domain-like"/>
    <property type="match status" value="1"/>
</dbReference>
<dbReference type="Gene3D" id="3.40.50.1010">
    <property type="entry name" value="5'-nuclease"/>
    <property type="match status" value="1"/>
</dbReference>
<reference evidence="2" key="1">
    <citation type="journal article" date="2020" name="mSystems">
        <title>Genome- and Community-Level Interaction Insights into Carbon Utilization and Element Cycling Functions of Hydrothermarchaeota in Hydrothermal Sediment.</title>
        <authorList>
            <person name="Zhou Z."/>
            <person name="Liu Y."/>
            <person name="Xu W."/>
            <person name="Pan J."/>
            <person name="Luo Z.H."/>
            <person name="Li M."/>
        </authorList>
    </citation>
    <scope>NUCLEOTIDE SEQUENCE [LARGE SCALE GENOMIC DNA]</scope>
    <source>
        <strain evidence="2">SpSt-1125</strain>
    </source>
</reference>
<evidence type="ECO:0000259" key="1">
    <source>
        <dbReference type="Pfam" id="PF01850"/>
    </source>
</evidence>
<protein>
    <submittedName>
        <fullName evidence="2">Type II toxin-antitoxin system VapC family toxin</fullName>
    </submittedName>
</protein>
<accession>A0A7J3X8E1</accession>
<gene>
    <name evidence="2" type="ORF">ENM88_06785</name>
</gene>
<dbReference type="EMBL" id="DRZM01000198">
    <property type="protein sequence ID" value="HHP05430.1"/>
    <property type="molecule type" value="Genomic_DNA"/>
</dbReference>
<dbReference type="InterPro" id="IPR029060">
    <property type="entry name" value="PIN-like_dom_sf"/>
</dbReference>
<evidence type="ECO:0000313" key="2">
    <source>
        <dbReference type="EMBL" id="HHP05430.1"/>
    </source>
</evidence>
<proteinExistence type="predicted"/>
<dbReference type="Pfam" id="PF01850">
    <property type="entry name" value="PIN"/>
    <property type="match status" value="1"/>
</dbReference>